<feature type="transmembrane region" description="Helical" evidence="1">
    <location>
        <begin position="22"/>
        <end position="43"/>
    </location>
</feature>
<gene>
    <name evidence="2" type="ORF">BDA99DRAFT_527950</name>
</gene>
<protein>
    <submittedName>
        <fullName evidence="2">Uncharacterized protein</fullName>
    </submittedName>
</protein>
<sequence>MAALTTSWLCQPGMLYTIFHQVSFLITGLGTTLGTQWLFYSGAATGDSYLIQLSQYTGMILVGLIIPILLSKQKQQYTSVATTDDTDELSNRISMDVLDEDEEKPAHITEMETTSNKISDGPIQHKSVMKLALLDVISNFAVTLGFAIVSSAMYQVIYSSVVIWCAILTYFFMGRKLSKLQWLAIFGTSAGLALSSLGSFKTPDQQGATTLMTGILLTMGGTFGYSCMYVYSDYILSKQVPAPLPARVCMTTGCYATVLSLVWIILYTLPRFNTIIHIDPNFTLSSVWGMYFIVMISNTTHSWNYYELIDRTGNVAIGILQGVRAVLVYIISHVWYCNTDAAQCFTVYKGSGSLLVIGCVLLFTVGGSGRKQK</sequence>
<feature type="transmembrane region" description="Helical" evidence="1">
    <location>
        <begin position="348"/>
        <end position="367"/>
    </location>
</feature>
<dbReference type="GO" id="GO:0016020">
    <property type="term" value="C:membrane"/>
    <property type="evidence" value="ECO:0007669"/>
    <property type="project" value="TreeGrafter"/>
</dbReference>
<dbReference type="PANTHER" id="PTHR13146:SF1">
    <property type="entry name" value="SUGAR PHOSPHATE TRANSPORTER DOMAIN-CONTAINING PROTEIN"/>
    <property type="match status" value="1"/>
</dbReference>
<proteinExistence type="predicted"/>
<feature type="transmembrane region" description="Helical" evidence="1">
    <location>
        <begin position="212"/>
        <end position="232"/>
    </location>
</feature>
<dbReference type="AlphaFoldDB" id="A0AAD5P950"/>
<reference evidence="2" key="1">
    <citation type="journal article" date="2022" name="IScience">
        <title>Evolution of zygomycete secretomes and the origins of terrestrial fungal ecologies.</title>
        <authorList>
            <person name="Chang Y."/>
            <person name="Wang Y."/>
            <person name="Mondo S."/>
            <person name="Ahrendt S."/>
            <person name="Andreopoulos W."/>
            <person name="Barry K."/>
            <person name="Beard J."/>
            <person name="Benny G.L."/>
            <person name="Blankenship S."/>
            <person name="Bonito G."/>
            <person name="Cuomo C."/>
            <person name="Desiro A."/>
            <person name="Gervers K.A."/>
            <person name="Hundley H."/>
            <person name="Kuo A."/>
            <person name="LaButti K."/>
            <person name="Lang B.F."/>
            <person name="Lipzen A."/>
            <person name="O'Donnell K."/>
            <person name="Pangilinan J."/>
            <person name="Reynolds N."/>
            <person name="Sandor L."/>
            <person name="Smith M.E."/>
            <person name="Tsang A."/>
            <person name="Grigoriev I.V."/>
            <person name="Stajich J.E."/>
            <person name="Spatafora J.W."/>
        </authorList>
    </citation>
    <scope>NUCLEOTIDE SEQUENCE</scope>
    <source>
        <strain evidence="2">RSA 2281</strain>
    </source>
</reference>
<keyword evidence="1" id="KW-0812">Transmembrane</keyword>
<feature type="transmembrane region" description="Helical" evidence="1">
    <location>
        <begin position="180"/>
        <end position="200"/>
    </location>
</feature>
<reference evidence="2" key="2">
    <citation type="submission" date="2023-02" db="EMBL/GenBank/DDBJ databases">
        <authorList>
            <consortium name="DOE Joint Genome Institute"/>
            <person name="Mondo S.J."/>
            <person name="Chang Y."/>
            <person name="Wang Y."/>
            <person name="Ahrendt S."/>
            <person name="Andreopoulos W."/>
            <person name="Barry K."/>
            <person name="Beard J."/>
            <person name="Benny G.L."/>
            <person name="Blankenship S."/>
            <person name="Bonito G."/>
            <person name="Cuomo C."/>
            <person name="Desiro A."/>
            <person name="Gervers K.A."/>
            <person name="Hundley H."/>
            <person name="Kuo A."/>
            <person name="LaButti K."/>
            <person name="Lang B.F."/>
            <person name="Lipzen A."/>
            <person name="O'Donnell K."/>
            <person name="Pangilinan J."/>
            <person name="Reynolds N."/>
            <person name="Sandor L."/>
            <person name="Smith M.W."/>
            <person name="Tsang A."/>
            <person name="Grigoriev I.V."/>
            <person name="Stajich J.E."/>
            <person name="Spatafora J.W."/>
        </authorList>
    </citation>
    <scope>NUCLEOTIDE SEQUENCE</scope>
    <source>
        <strain evidence="2">RSA 2281</strain>
    </source>
</reference>
<feature type="transmembrane region" description="Helical" evidence="1">
    <location>
        <begin position="244"/>
        <end position="266"/>
    </location>
</feature>
<dbReference type="PANTHER" id="PTHR13146">
    <property type="match status" value="1"/>
</dbReference>
<keyword evidence="1" id="KW-0472">Membrane</keyword>
<dbReference type="Proteomes" id="UP001209540">
    <property type="component" value="Unassembled WGS sequence"/>
</dbReference>
<feature type="transmembrane region" description="Helical" evidence="1">
    <location>
        <begin position="286"/>
        <end position="303"/>
    </location>
</feature>
<dbReference type="SUPFAM" id="SSF103481">
    <property type="entry name" value="Multidrug resistance efflux transporter EmrE"/>
    <property type="match status" value="1"/>
</dbReference>
<feature type="transmembrane region" description="Helical" evidence="1">
    <location>
        <begin position="315"/>
        <end position="336"/>
    </location>
</feature>
<evidence type="ECO:0000313" key="3">
    <source>
        <dbReference type="Proteomes" id="UP001209540"/>
    </source>
</evidence>
<organism evidence="2 3">
    <name type="scientific">Phascolomyces articulosus</name>
    <dbReference type="NCBI Taxonomy" id="60185"/>
    <lineage>
        <taxon>Eukaryota</taxon>
        <taxon>Fungi</taxon>
        <taxon>Fungi incertae sedis</taxon>
        <taxon>Mucoromycota</taxon>
        <taxon>Mucoromycotina</taxon>
        <taxon>Mucoromycetes</taxon>
        <taxon>Mucorales</taxon>
        <taxon>Lichtheimiaceae</taxon>
        <taxon>Phascolomyces</taxon>
    </lineage>
</organism>
<feature type="transmembrane region" description="Helical" evidence="1">
    <location>
        <begin position="131"/>
        <end position="150"/>
    </location>
</feature>
<name>A0AAD5P950_9FUNG</name>
<feature type="transmembrane region" description="Helical" evidence="1">
    <location>
        <begin position="49"/>
        <end position="70"/>
    </location>
</feature>
<evidence type="ECO:0000256" key="1">
    <source>
        <dbReference type="SAM" id="Phobius"/>
    </source>
</evidence>
<dbReference type="EMBL" id="JAIXMP010000051">
    <property type="protein sequence ID" value="KAI9245523.1"/>
    <property type="molecule type" value="Genomic_DNA"/>
</dbReference>
<evidence type="ECO:0000313" key="2">
    <source>
        <dbReference type="EMBL" id="KAI9245523.1"/>
    </source>
</evidence>
<keyword evidence="3" id="KW-1185">Reference proteome</keyword>
<keyword evidence="1" id="KW-1133">Transmembrane helix</keyword>
<dbReference type="InterPro" id="IPR037185">
    <property type="entry name" value="EmrE-like"/>
</dbReference>
<comment type="caution">
    <text evidence="2">The sequence shown here is derived from an EMBL/GenBank/DDBJ whole genome shotgun (WGS) entry which is preliminary data.</text>
</comment>
<feature type="transmembrane region" description="Helical" evidence="1">
    <location>
        <begin position="156"/>
        <end position="173"/>
    </location>
</feature>
<accession>A0AAD5P950</accession>